<keyword evidence="5 8" id="KW-0560">Oxidoreductase</keyword>
<comment type="cofactor">
    <cofactor evidence="8">
        <name>Zn(2+)</name>
        <dbReference type="ChEBI" id="CHEBI:29105"/>
    </cofactor>
    <text evidence="8">Binds 1 zinc ion per subunit.</text>
</comment>
<dbReference type="EMBL" id="CVRI01000063">
    <property type="protein sequence ID" value="CRL04706.1"/>
    <property type="molecule type" value="Genomic_DNA"/>
</dbReference>
<dbReference type="GO" id="GO:0004784">
    <property type="term" value="F:superoxide dismutase activity"/>
    <property type="evidence" value="ECO:0007669"/>
    <property type="project" value="UniProtKB-EC"/>
</dbReference>
<gene>
    <name evidence="11" type="ORF">CLUMA_CG017768</name>
</gene>
<evidence type="ECO:0000256" key="7">
    <source>
        <dbReference type="ARBA" id="ARBA00049204"/>
    </source>
</evidence>
<evidence type="ECO:0000256" key="8">
    <source>
        <dbReference type="RuleBase" id="RU000393"/>
    </source>
</evidence>
<dbReference type="InterPro" id="IPR024134">
    <property type="entry name" value="SOD_Cu/Zn_/chaperone"/>
</dbReference>
<keyword evidence="4" id="KW-0049">Antioxidant</keyword>
<comment type="cofactor">
    <cofactor evidence="8">
        <name>Cu cation</name>
        <dbReference type="ChEBI" id="CHEBI:23378"/>
    </cofactor>
    <text evidence="8">Binds 1 copper ion per subunit.</text>
</comment>
<evidence type="ECO:0000256" key="5">
    <source>
        <dbReference type="ARBA" id="ARBA00023002"/>
    </source>
</evidence>
<dbReference type="GO" id="GO:0005507">
    <property type="term" value="F:copper ion binding"/>
    <property type="evidence" value="ECO:0007669"/>
    <property type="project" value="InterPro"/>
</dbReference>
<dbReference type="CDD" id="cd00305">
    <property type="entry name" value="Cu-Zn_Superoxide_Dismutase"/>
    <property type="match status" value="1"/>
</dbReference>
<sequence length="207" mass="21726">MKSLVIIFVICLSCCAYGEDNKPAKAIAVLGFSDKVFGNVTFSQPSCHEAVFIQIAIVGLTPGKHGFHVHEKGDLSGGCVSTGGHYNPDKLKHGAREDSDRHVGDLGNVVADQTGTVSTSYSDNVITLFGSRSIIGRAIVVHAAEDDLGRTDHPDSHKTGNAGGRLACGIIGILEPSDVDWPCTSGSSHLGLASVLLLVIAVISFRF</sequence>
<evidence type="ECO:0000313" key="12">
    <source>
        <dbReference type="Proteomes" id="UP000183832"/>
    </source>
</evidence>
<keyword evidence="12" id="KW-1185">Reference proteome</keyword>
<reference evidence="11 12" key="1">
    <citation type="submission" date="2015-04" db="EMBL/GenBank/DDBJ databases">
        <authorList>
            <person name="Syromyatnikov M.Y."/>
            <person name="Popov V.N."/>
        </authorList>
    </citation>
    <scope>NUCLEOTIDE SEQUENCE [LARGE SCALE GENOMIC DNA]</scope>
</reference>
<dbReference type="InterPro" id="IPR036423">
    <property type="entry name" value="SOD-like_Cu/Zn_dom_sf"/>
</dbReference>
<comment type="catalytic activity">
    <reaction evidence="7 8">
        <text>2 superoxide + 2 H(+) = H2O2 + O2</text>
        <dbReference type="Rhea" id="RHEA:20696"/>
        <dbReference type="ChEBI" id="CHEBI:15378"/>
        <dbReference type="ChEBI" id="CHEBI:15379"/>
        <dbReference type="ChEBI" id="CHEBI:16240"/>
        <dbReference type="ChEBI" id="CHEBI:18421"/>
        <dbReference type="EC" id="1.15.1.1"/>
    </reaction>
</comment>
<comment type="function">
    <text evidence="8">Destroys radicals which are normally produced within the cells and which are toxic to biological systems.</text>
</comment>
<keyword evidence="9" id="KW-0732">Signal</keyword>
<dbReference type="FunFam" id="2.60.40.200:FF:000001">
    <property type="entry name" value="Superoxide dismutase [Cu-Zn]"/>
    <property type="match status" value="1"/>
</dbReference>
<dbReference type="PRINTS" id="PR00068">
    <property type="entry name" value="CUZNDISMTASE"/>
</dbReference>
<evidence type="ECO:0000259" key="10">
    <source>
        <dbReference type="Pfam" id="PF00080"/>
    </source>
</evidence>
<feature type="signal peptide" evidence="9">
    <location>
        <begin position="1"/>
        <end position="18"/>
    </location>
</feature>
<dbReference type="Pfam" id="PF00080">
    <property type="entry name" value="Sod_Cu"/>
    <property type="match status" value="1"/>
</dbReference>
<dbReference type="PANTHER" id="PTHR10003">
    <property type="entry name" value="SUPEROXIDE DISMUTASE CU-ZN -RELATED"/>
    <property type="match status" value="1"/>
</dbReference>
<dbReference type="EC" id="1.15.1.1" evidence="8"/>
<evidence type="ECO:0000256" key="2">
    <source>
        <dbReference type="ARBA" id="ARBA00022723"/>
    </source>
</evidence>
<dbReference type="PROSITE" id="PS00332">
    <property type="entry name" value="SOD_CU_ZN_2"/>
    <property type="match status" value="1"/>
</dbReference>
<dbReference type="SUPFAM" id="SSF49329">
    <property type="entry name" value="Cu,Zn superoxide dismutase-like"/>
    <property type="match status" value="1"/>
</dbReference>
<name>A0A1J1IYC6_9DIPT</name>
<accession>A0A1J1IYC6</accession>
<dbReference type="OrthoDB" id="2015551at2759"/>
<protein>
    <recommendedName>
        <fullName evidence="8">Superoxide dismutase [Cu-Zn]</fullName>
        <ecNumber evidence="8">1.15.1.1</ecNumber>
    </recommendedName>
</protein>
<dbReference type="InterPro" id="IPR001424">
    <property type="entry name" value="SOD_Cu_Zn_dom"/>
</dbReference>
<keyword evidence="3 8" id="KW-0862">Zinc</keyword>
<comment type="similarity">
    <text evidence="1 8">Belongs to the Cu-Zn superoxide dismutase family.</text>
</comment>
<keyword evidence="6 8" id="KW-0186">Copper</keyword>
<dbReference type="AlphaFoldDB" id="A0A1J1IYC6"/>
<dbReference type="PROSITE" id="PS00087">
    <property type="entry name" value="SOD_CU_ZN_1"/>
    <property type="match status" value="1"/>
</dbReference>
<evidence type="ECO:0000256" key="3">
    <source>
        <dbReference type="ARBA" id="ARBA00022833"/>
    </source>
</evidence>
<evidence type="ECO:0000256" key="6">
    <source>
        <dbReference type="ARBA" id="ARBA00023008"/>
    </source>
</evidence>
<proteinExistence type="inferred from homology"/>
<feature type="chain" id="PRO_5012927186" description="Superoxide dismutase [Cu-Zn]" evidence="9">
    <location>
        <begin position="19"/>
        <end position="207"/>
    </location>
</feature>
<evidence type="ECO:0000256" key="1">
    <source>
        <dbReference type="ARBA" id="ARBA00010457"/>
    </source>
</evidence>
<evidence type="ECO:0000256" key="4">
    <source>
        <dbReference type="ARBA" id="ARBA00022862"/>
    </source>
</evidence>
<organism evidence="11 12">
    <name type="scientific">Clunio marinus</name>
    <dbReference type="NCBI Taxonomy" id="568069"/>
    <lineage>
        <taxon>Eukaryota</taxon>
        <taxon>Metazoa</taxon>
        <taxon>Ecdysozoa</taxon>
        <taxon>Arthropoda</taxon>
        <taxon>Hexapoda</taxon>
        <taxon>Insecta</taxon>
        <taxon>Pterygota</taxon>
        <taxon>Neoptera</taxon>
        <taxon>Endopterygota</taxon>
        <taxon>Diptera</taxon>
        <taxon>Nematocera</taxon>
        <taxon>Chironomoidea</taxon>
        <taxon>Chironomidae</taxon>
        <taxon>Clunio</taxon>
    </lineage>
</organism>
<evidence type="ECO:0000313" key="11">
    <source>
        <dbReference type="EMBL" id="CRL04706.1"/>
    </source>
</evidence>
<feature type="domain" description="Superoxide dismutase copper/zinc binding" evidence="10">
    <location>
        <begin position="37"/>
        <end position="171"/>
    </location>
</feature>
<dbReference type="Proteomes" id="UP000183832">
    <property type="component" value="Unassembled WGS sequence"/>
</dbReference>
<dbReference type="STRING" id="568069.A0A1J1IYC6"/>
<dbReference type="InterPro" id="IPR018152">
    <property type="entry name" value="SOD_Cu/Zn_BS"/>
</dbReference>
<dbReference type="Gene3D" id="2.60.40.200">
    <property type="entry name" value="Superoxide dismutase, copper/zinc binding domain"/>
    <property type="match status" value="1"/>
</dbReference>
<keyword evidence="2 8" id="KW-0479">Metal-binding</keyword>
<evidence type="ECO:0000256" key="9">
    <source>
        <dbReference type="SAM" id="SignalP"/>
    </source>
</evidence>